<accession>A0A556RSE5</accession>
<dbReference type="RefSeq" id="WP_144187518.1">
    <property type="nucleotide sequence ID" value="NZ_VMHL01000001.1"/>
</dbReference>
<sequence>MAKHKAVTISVTHAEFDAIYHAFNEYNTTLERSDSEEYNKFANKQLDNFESFQKKYWRAVHTQQRRDVIKKALTHANSRE</sequence>
<dbReference type="Proteomes" id="UP000319138">
    <property type="component" value="Unassembled WGS sequence"/>
</dbReference>
<protein>
    <submittedName>
        <fullName evidence="1">Uncharacterized protein</fullName>
    </submittedName>
</protein>
<reference evidence="1 2" key="1">
    <citation type="submission" date="2019-07" db="EMBL/GenBank/DDBJ databases">
        <title>Gilliamella genomes.</title>
        <authorList>
            <person name="Zheng H."/>
        </authorList>
    </citation>
    <scope>NUCLEOTIDE SEQUENCE [LARGE SCALE GENOMIC DNA]</scope>
    <source>
        <strain evidence="1 2">W8131</strain>
    </source>
</reference>
<evidence type="ECO:0000313" key="2">
    <source>
        <dbReference type="Proteomes" id="UP000319138"/>
    </source>
</evidence>
<dbReference type="EMBL" id="VMHL01000001">
    <property type="protein sequence ID" value="TSJ91799.1"/>
    <property type="molecule type" value="Genomic_DNA"/>
</dbReference>
<proteinExistence type="predicted"/>
<comment type="caution">
    <text evidence="1">The sequence shown here is derived from an EMBL/GenBank/DDBJ whole genome shotgun (WGS) entry which is preliminary data.</text>
</comment>
<evidence type="ECO:0000313" key="1">
    <source>
        <dbReference type="EMBL" id="TSJ91799.1"/>
    </source>
</evidence>
<organism evidence="1 2">
    <name type="scientific">Gilliamella apicola</name>
    <dbReference type="NCBI Taxonomy" id="1196095"/>
    <lineage>
        <taxon>Bacteria</taxon>
        <taxon>Pseudomonadati</taxon>
        <taxon>Pseudomonadota</taxon>
        <taxon>Gammaproteobacteria</taxon>
        <taxon>Orbales</taxon>
        <taxon>Orbaceae</taxon>
        <taxon>Gilliamella</taxon>
    </lineage>
</organism>
<dbReference type="AlphaFoldDB" id="A0A556RSE5"/>
<gene>
    <name evidence="1" type="ORF">FPQ14_00595</name>
</gene>
<name>A0A556RSE5_9GAMM</name>